<dbReference type="Gene3D" id="3.10.180.10">
    <property type="entry name" value="2,3-Dihydroxybiphenyl 1,2-Dioxygenase, domain 1"/>
    <property type="match status" value="1"/>
</dbReference>
<keyword evidence="1" id="KW-0479">Metal-binding</keyword>
<dbReference type="EMBL" id="JBHLYQ010000028">
    <property type="protein sequence ID" value="MFC0081365.1"/>
    <property type="molecule type" value="Genomic_DNA"/>
</dbReference>
<evidence type="ECO:0000313" key="4">
    <source>
        <dbReference type="Proteomes" id="UP001589788"/>
    </source>
</evidence>
<dbReference type="PANTHER" id="PTHR43048">
    <property type="entry name" value="METHYLMALONYL-COA EPIMERASE"/>
    <property type="match status" value="1"/>
</dbReference>
<evidence type="ECO:0000259" key="2">
    <source>
        <dbReference type="PROSITE" id="PS51819"/>
    </source>
</evidence>
<dbReference type="InterPro" id="IPR051785">
    <property type="entry name" value="MMCE/EMCE_epimerase"/>
</dbReference>
<dbReference type="Pfam" id="PF00903">
    <property type="entry name" value="Glyoxalase"/>
    <property type="match status" value="1"/>
</dbReference>
<sequence length="132" mass="14017">MSIRLATAFVPVLDPEASLAFYRDLLGLELRQDVQAGPHRWLTLAAPGQDAELVLFPPHGGRSEADGEALAALVAKGALQAAIFRTDDLEGTVARLRAAGVEVLEEPADRPWGVRDGAVRDPSGNVVRLAQA</sequence>
<proteinExistence type="predicted"/>
<dbReference type="InterPro" id="IPR029068">
    <property type="entry name" value="Glyas_Bleomycin-R_OHBP_Dase"/>
</dbReference>
<dbReference type="InterPro" id="IPR037523">
    <property type="entry name" value="VOC_core"/>
</dbReference>
<dbReference type="RefSeq" id="WP_377788572.1">
    <property type="nucleotide sequence ID" value="NZ_JBHLYQ010000028.1"/>
</dbReference>
<evidence type="ECO:0000313" key="3">
    <source>
        <dbReference type="EMBL" id="MFC0081365.1"/>
    </source>
</evidence>
<dbReference type="PANTHER" id="PTHR43048:SF4">
    <property type="entry name" value="RING-CLEAVING DIOXYGENASE-RELATED"/>
    <property type="match status" value="1"/>
</dbReference>
<protein>
    <submittedName>
        <fullName evidence="3">VOC family protein</fullName>
    </submittedName>
</protein>
<keyword evidence="4" id="KW-1185">Reference proteome</keyword>
<accession>A0ABV6C0Z9</accession>
<comment type="caution">
    <text evidence="3">The sequence shown here is derived from an EMBL/GenBank/DDBJ whole genome shotgun (WGS) entry which is preliminary data.</text>
</comment>
<dbReference type="InterPro" id="IPR004360">
    <property type="entry name" value="Glyas_Fos-R_dOase_dom"/>
</dbReference>
<name>A0ABV6C0Z9_9ACTN</name>
<reference evidence="3 4" key="1">
    <citation type="submission" date="2024-09" db="EMBL/GenBank/DDBJ databases">
        <authorList>
            <person name="Sun Q."/>
            <person name="Mori K."/>
        </authorList>
    </citation>
    <scope>NUCLEOTIDE SEQUENCE [LARGE SCALE GENOMIC DNA]</scope>
    <source>
        <strain evidence="3 4">JCM 15389</strain>
    </source>
</reference>
<dbReference type="PROSITE" id="PS51819">
    <property type="entry name" value="VOC"/>
    <property type="match status" value="1"/>
</dbReference>
<gene>
    <name evidence="3" type="ORF">ACFFRE_04240</name>
</gene>
<evidence type="ECO:0000256" key="1">
    <source>
        <dbReference type="ARBA" id="ARBA00022723"/>
    </source>
</evidence>
<dbReference type="Proteomes" id="UP001589788">
    <property type="component" value="Unassembled WGS sequence"/>
</dbReference>
<organism evidence="3 4">
    <name type="scientific">Aciditerrimonas ferrireducens</name>
    <dbReference type="NCBI Taxonomy" id="667306"/>
    <lineage>
        <taxon>Bacteria</taxon>
        <taxon>Bacillati</taxon>
        <taxon>Actinomycetota</taxon>
        <taxon>Acidimicrobiia</taxon>
        <taxon>Acidimicrobiales</taxon>
        <taxon>Acidimicrobiaceae</taxon>
        <taxon>Aciditerrimonas</taxon>
    </lineage>
</organism>
<feature type="domain" description="VOC" evidence="2">
    <location>
        <begin position="4"/>
        <end position="132"/>
    </location>
</feature>
<dbReference type="SUPFAM" id="SSF54593">
    <property type="entry name" value="Glyoxalase/Bleomycin resistance protein/Dihydroxybiphenyl dioxygenase"/>
    <property type="match status" value="1"/>
</dbReference>